<dbReference type="Pfam" id="PF07635">
    <property type="entry name" value="PSCyt1"/>
    <property type="match status" value="1"/>
</dbReference>
<protein>
    <submittedName>
        <fullName evidence="6">Planctomycete cytochrome C</fullName>
    </submittedName>
</protein>
<evidence type="ECO:0000259" key="5">
    <source>
        <dbReference type="Pfam" id="PF25275"/>
    </source>
</evidence>
<organism evidence="6 7">
    <name type="scientific">Thalassoglobus polymorphus</name>
    <dbReference type="NCBI Taxonomy" id="2527994"/>
    <lineage>
        <taxon>Bacteria</taxon>
        <taxon>Pseudomonadati</taxon>
        <taxon>Planctomycetota</taxon>
        <taxon>Planctomycetia</taxon>
        <taxon>Planctomycetales</taxon>
        <taxon>Planctomycetaceae</taxon>
        <taxon>Thalassoglobus</taxon>
    </lineage>
</organism>
<keyword evidence="1" id="KW-0175">Coiled coil</keyword>
<feature type="domain" description="DUF1553" evidence="3">
    <location>
        <begin position="668"/>
        <end position="910"/>
    </location>
</feature>
<evidence type="ECO:0000259" key="4">
    <source>
        <dbReference type="Pfam" id="PF07635"/>
    </source>
</evidence>
<gene>
    <name evidence="6" type="ORF">Mal48_00450</name>
</gene>
<dbReference type="Pfam" id="PF25275">
    <property type="entry name" value="Golvesin_C"/>
    <property type="match status" value="1"/>
</dbReference>
<name>A0A517QGQ4_9PLAN</name>
<feature type="domain" description="DUF1549" evidence="2">
    <location>
        <begin position="185"/>
        <end position="395"/>
    </location>
</feature>
<sequence>MPSRLTPLSSYRIAVIVFFSLSFQLLGSLAKCHAEDEGISASEAGLDFFEKKIRPVLVEHCYECHSADSKIVRGGLLVDSAEAFRKGGDSGESVVPGKPGEGTLLDALKHETFEMPPKQKLPEQVISDFETWIAMGAPDPRKATLKTAAKKMGMDLETGRQFWSFKPLQKVALPKVQFTDWPQSKIDQFILAKQEEQGLRPGADAGDLTLLRRLYFDLTGLPPSVEQVQAFQSNQSDARWAEVIDELLASKNFGEHWGRYWLDLARYSESTGGGRSLLYRESWRYRNYVIDSFNGDKPYDTFILEQIAGDLLEAEEYKQRQQQIVATAFLALGPHNYENQDKEQLRMDIVDEQIDTTGRVFLGMTIGCARCHDHKFDPIPTSDYYALAGIFRSTNSLVDGNVSRWVSTPLPQSQEQTDFIRAHESNLAETNQALRKLQARMTQLKVGLPAILVDTDQATLVGEWTESQSVKGYVGENYRHSSDLTSSATYDIPVQPGLYEVQLSYTPASNRTRKAKVTVQHAEGEKEFLINQQLTPSEDGTFHSLGEFEVQELLTVQVRPTEMSPTIIDAVRLISKSDLNGELAEKLQKELAEANVELTALQAKLKKLEANAPEKPPLAVSVEEMEKAEDYFVCIRGNVHNLGEPVKRGFLSVIQSSETAPLPADASGRLEFANWIASPENPLTARVFVNRVWHSLFGVGLVRTVDNFGVPGETPSHPELLDFLANEFIENGWSMKKLIRQIVLTRTYQLDSTLSSVSGQDPENRYLTHQNRKRLRAESIHDSLLSMSGELDPTPAGNSMRPGTRSEYGYKFDFGKRAVYLPVFRNRLPDLFTVFDFPDPNLSQGRRTSSTVSPQSLFLMNSEFVHIRSEETAKRVLAIEGDVPQRIEWLILTTLNRYPTSDEQRLFGDFLGEDPESLEAWSQVCQVLFGSLDFRFVD</sequence>
<dbReference type="Pfam" id="PF07587">
    <property type="entry name" value="PSD1"/>
    <property type="match status" value="1"/>
</dbReference>
<evidence type="ECO:0000256" key="1">
    <source>
        <dbReference type="SAM" id="Coils"/>
    </source>
</evidence>
<feature type="domain" description="Golvesin/Xly CBD-like" evidence="5">
    <location>
        <begin position="454"/>
        <end position="573"/>
    </location>
</feature>
<keyword evidence="7" id="KW-1185">Reference proteome</keyword>
<evidence type="ECO:0000259" key="2">
    <source>
        <dbReference type="Pfam" id="PF07583"/>
    </source>
</evidence>
<dbReference type="InterPro" id="IPR033803">
    <property type="entry name" value="CBD-like_Golvesin-Xly"/>
</dbReference>
<dbReference type="PANTHER" id="PTHR35889:SF3">
    <property type="entry name" value="F-BOX DOMAIN-CONTAINING PROTEIN"/>
    <property type="match status" value="1"/>
</dbReference>
<feature type="coiled-coil region" evidence="1">
    <location>
        <begin position="420"/>
        <end position="447"/>
    </location>
</feature>
<reference evidence="6 7" key="1">
    <citation type="submission" date="2019-02" db="EMBL/GenBank/DDBJ databases">
        <title>Deep-cultivation of Planctomycetes and their phenomic and genomic characterization uncovers novel biology.</title>
        <authorList>
            <person name="Wiegand S."/>
            <person name="Jogler M."/>
            <person name="Boedeker C."/>
            <person name="Pinto D."/>
            <person name="Vollmers J."/>
            <person name="Rivas-Marin E."/>
            <person name="Kohn T."/>
            <person name="Peeters S.H."/>
            <person name="Heuer A."/>
            <person name="Rast P."/>
            <person name="Oberbeckmann S."/>
            <person name="Bunk B."/>
            <person name="Jeske O."/>
            <person name="Meyerdierks A."/>
            <person name="Storesund J.E."/>
            <person name="Kallscheuer N."/>
            <person name="Luecker S."/>
            <person name="Lage O.M."/>
            <person name="Pohl T."/>
            <person name="Merkel B.J."/>
            <person name="Hornburger P."/>
            <person name="Mueller R.-W."/>
            <person name="Bruemmer F."/>
            <person name="Labrenz M."/>
            <person name="Spormann A.M."/>
            <person name="Op den Camp H."/>
            <person name="Overmann J."/>
            <person name="Amann R."/>
            <person name="Jetten M.S.M."/>
            <person name="Mascher T."/>
            <person name="Medema M.H."/>
            <person name="Devos D.P."/>
            <person name="Kaster A.-K."/>
            <person name="Ovreas L."/>
            <person name="Rohde M."/>
            <person name="Galperin M.Y."/>
            <person name="Jogler C."/>
        </authorList>
    </citation>
    <scope>NUCLEOTIDE SEQUENCE [LARGE SCALE GENOMIC DNA]</scope>
    <source>
        <strain evidence="6 7">Mal48</strain>
    </source>
</reference>
<dbReference type="EMBL" id="CP036267">
    <property type="protein sequence ID" value="QDT30818.1"/>
    <property type="molecule type" value="Genomic_DNA"/>
</dbReference>
<dbReference type="RefSeq" id="WP_145195018.1">
    <property type="nucleotide sequence ID" value="NZ_CP036267.1"/>
</dbReference>
<dbReference type="Pfam" id="PF07583">
    <property type="entry name" value="PSCyt2"/>
    <property type="match status" value="1"/>
</dbReference>
<evidence type="ECO:0000259" key="3">
    <source>
        <dbReference type="Pfam" id="PF07587"/>
    </source>
</evidence>
<dbReference type="InterPro" id="IPR011429">
    <property type="entry name" value="Cyt_c_Planctomycete-type"/>
</dbReference>
<dbReference type="InterPro" id="IPR011444">
    <property type="entry name" value="DUF1549"/>
</dbReference>
<feature type="domain" description="Cytochrome C Planctomycete-type" evidence="4">
    <location>
        <begin position="61"/>
        <end position="118"/>
    </location>
</feature>
<dbReference type="Proteomes" id="UP000315724">
    <property type="component" value="Chromosome"/>
</dbReference>
<dbReference type="KEGG" id="tpol:Mal48_00450"/>
<dbReference type="PANTHER" id="PTHR35889">
    <property type="entry name" value="CYCLOINULO-OLIGOSACCHARIDE FRUCTANOTRANSFERASE-RELATED"/>
    <property type="match status" value="1"/>
</dbReference>
<feature type="coiled-coil region" evidence="1">
    <location>
        <begin position="584"/>
        <end position="611"/>
    </location>
</feature>
<dbReference type="OrthoDB" id="127107at2"/>
<evidence type="ECO:0000313" key="7">
    <source>
        <dbReference type="Proteomes" id="UP000315724"/>
    </source>
</evidence>
<proteinExistence type="predicted"/>
<accession>A0A517QGQ4</accession>
<dbReference type="AlphaFoldDB" id="A0A517QGQ4"/>
<dbReference type="InterPro" id="IPR022655">
    <property type="entry name" value="DUF1553"/>
</dbReference>
<evidence type="ECO:0000313" key="6">
    <source>
        <dbReference type="EMBL" id="QDT30818.1"/>
    </source>
</evidence>